<feature type="compositionally biased region" description="Polar residues" evidence="1">
    <location>
        <begin position="21"/>
        <end position="30"/>
    </location>
</feature>
<feature type="region of interest" description="Disordered" evidence="1">
    <location>
        <begin position="1"/>
        <end position="127"/>
    </location>
</feature>
<proteinExistence type="predicted"/>
<dbReference type="EMBL" id="SNSC02000009">
    <property type="protein sequence ID" value="TID21655.1"/>
    <property type="molecule type" value="Genomic_DNA"/>
</dbReference>
<organism evidence="2 3">
    <name type="scientific">Venturia nashicola</name>
    <dbReference type="NCBI Taxonomy" id="86259"/>
    <lineage>
        <taxon>Eukaryota</taxon>
        <taxon>Fungi</taxon>
        <taxon>Dikarya</taxon>
        <taxon>Ascomycota</taxon>
        <taxon>Pezizomycotina</taxon>
        <taxon>Dothideomycetes</taxon>
        <taxon>Pleosporomycetidae</taxon>
        <taxon>Venturiales</taxon>
        <taxon>Venturiaceae</taxon>
        <taxon>Venturia</taxon>
    </lineage>
</organism>
<feature type="compositionally biased region" description="Basic and acidic residues" evidence="1">
    <location>
        <begin position="107"/>
        <end position="118"/>
    </location>
</feature>
<name>A0A4Z1PFG4_9PEZI</name>
<accession>A0A4Z1PFG4</accession>
<feature type="compositionally biased region" description="Gly residues" evidence="1">
    <location>
        <begin position="8"/>
        <end position="20"/>
    </location>
</feature>
<protein>
    <submittedName>
        <fullName evidence="2">Gb</fullName>
    </submittedName>
</protein>
<evidence type="ECO:0000256" key="1">
    <source>
        <dbReference type="SAM" id="MobiDB-lite"/>
    </source>
</evidence>
<sequence length="127" mass="12737">MGNCCGKESGGNFSGEGHTVGGSQAQTTPQAPRPVQAQAISPANSKAPPRVGGPGHTLGSAGTEEDARTAAAKAAEARANKSQGSGPLAAKLAAQRKAGMQGALKDAANENRRAREADAVAETRQYN</sequence>
<comment type="caution">
    <text evidence="2">The sequence shown here is derived from an EMBL/GenBank/DDBJ whole genome shotgun (WGS) entry which is preliminary data.</text>
</comment>
<evidence type="ECO:0000313" key="2">
    <source>
        <dbReference type="EMBL" id="TID21655.1"/>
    </source>
</evidence>
<dbReference type="Proteomes" id="UP000298493">
    <property type="component" value="Unassembled WGS sequence"/>
</dbReference>
<evidence type="ECO:0000313" key="3">
    <source>
        <dbReference type="Proteomes" id="UP000298493"/>
    </source>
</evidence>
<dbReference type="OrthoDB" id="5415072at2759"/>
<dbReference type="AlphaFoldDB" id="A0A4Z1PFG4"/>
<keyword evidence="3" id="KW-1185">Reference proteome</keyword>
<gene>
    <name evidence="2" type="ORF">E6O75_ATG05050</name>
</gene>
<reference evidence="2 3" key="1">
    <citation type="submission" date="2019-04" db="EMBL/GenBank/DDBJ databases">
        <title>High contiguity whole genome sequence and gene annotation resource for two Venturia nashicola isolates.</title>
        <authorList>
            <person name="Prokchorchik M."/>
            <person name="Won K."/>
            <person name="Lee Y."/>
            <person name="Choi E.D."/>
            <person name="Segonzac C."/>
            <person name="Sohn K.H."/>
        </authorList>
    </citation>
    <scope>NUCLEOTIDE SEQUENCE [LARGE SCALE GENOMIC DNA]</scope>
    <source>
        <strain evidence="2 3">PRI2</strain>
    </source>
</reference>